<dbReference type="Pfam" id="PF08534">
    <property type="entry name" value="Redoxin"/>
    <property type="match status" value="1"/>
</dbReference>
<reference evidence="6" key="1">
    <citation type="submission" date="2018-05" db="EMBL/GenBank/DDBJ databases">
        <authorList>
            <person name="Lanie J.A."/>
            <person name="Ng W.-L."/>
            <person name="Kazmierczak K.M."/>
            <person name="Andrzejewski T.M."/>
            <person name="Davidsen T.M."/>
            <person name="Wayne K.J."/>
            <person name="Tettelin H."/>
            <person name="Glass J.I."/>
            <person name="Rusch D."/>
            <person name="Podicherti R."/>
            <person name="Tsui H.-C.T."/>
            <person name="Winkler M.E."/>
        </authorList>
    </citation>
    <scope>NUCLEOTIDE SEQUENCE</scope>
</reference>
<dbReference type="InterPro" id="IPR013766">
    <property type="entry name" value="Thioredoxin_domain"/>
</dbReference>
<name>A0A381SV95_9ZZZZ</name>
<dbReference type="GO" id="GO:0016491">
    <property type="term" value="F:oxidoreductase activity"/>
    <property type="evidence" value="ECO:0007669"/>
    <property type="project" value="InterPro"/>
</dbReference>
<gene>
    <name evidence="6" type="ORF">METZ01_LOCUS59191</name>
</gene>
<organism evidence="6">
    <name type="scientific">marine metagenome</name>
    <dbReference type="NCBI Taxonomy" id="408172"/>
    <lineage>
        <taxon>unclassified sequences</taxon>
        <taxon>metagenomes</taxon>
        <taxon>ecological metagenomes</taxon>
    </lineage>
</organism>
<dbReference type="AlphaFoldDB" id="A0A381SV95"/>
<dbReference type="EMBL" id="UINC01003439">
    <property type="protein sequence ID" value="SVA06337.1"/>
    <property type="molecule type" value="Genomic_DNA"/>
</dbReference>
<dbReference type="InterPro" id="IPR050553">
    <property type="entry name" value="Thioredoxin_ResA/DsbE_sf"/>
</dbReference>
<feature type="domain" description="Thioredoxin" evidence="5">
    <location>
        <begin position="310"/>
        <end position="458"/>
    </location>
</feature>
<dbReference type="PANTHER" id="PTHR42852:SF6">
    <property type="entry name" value="THIOL:DISULFIDE INTERCHANGE PROTEIN DSBE"/>
    <property type="match status" value="1"/>
</dbReference>
<accession>A0A381SV95</accession>
<keyword evidence="4" id="KW-0676">Redox-active center</keyword>
<proteinExistence type="predicted"/>
<evidence type="ECO:0000313" key="6">
    <source>
        <dbReference type="EMBL" id="SVA06337.1"/>
    </source>
</evidence>
<dbReference type="InterPro" id="IPR036249">
    <property type="entry name" value="Thioredoxin-like_sf"/>
</dbReference>
<dbReference type="SUPFAM" id="SSF52833">
    <property type="entry name" value="Thioredoxin-like"/>
    <property type="match status" value="1"/>
</dbReference>
<dbReference type="InterPro" id="IPR013740">
    <property type="entry name" value="Redoxin"/>
</dbReference>
<evidence type="ECO:0000256" key="2">
    <source>
        <dbReference type="ARBA" id="ARBA00022748"/>
    </source>
</evidence>
<evidence type="ECO:0000256" key="3">
    <source>
        <dbReference type="ARBA" id="ARBA00023157"/>
    </source>
</evidence>
<evidence type="ECO:0000256" key="1">
    <source>
        <dbReference type="ARBA" id="ARBA00004196"/>
    </source>
</evidence>
<dbReference type="Gene3D" id="3.40.30.10">
    <property type="entry name" value="Glutaredoxin"/>
    <property type="match status" value="1"/>
</dbReference>
<dbReference type="GO" id="GO:0030313">
    <property type="term" value="C:cell envelope"/>
    <property type="evidence" value="ECO:0007669"/>
    <property type="project" value="UniProtKB-SubCell"/>
</dbReference>
<dbReference type="PANTHER" id="PTHR42852">
    <property type="entry name" value="THIOL:DISULFIDE INTERCHANGE PROTEIN DSBE"/>
    <property type="match status" value="1"/>
</dbReference>
<keyword evidence="3" id="KW-1015">Disulfide bond</keyword>
<evidence type="ECO:0000259" key="5">
    <source>
        <dbReference type="PROSITE" id="PS51352"/>
    </source>
</evidence>
<evidence type="ECO:0000256" key="4">
    <source>
        <dbReference type="ARBA" id="ARBA00023284"/>
    </source>
</evidence>
<dbReference type="CDD" id="cd02966">
    <property type="entry name" value="TlpA_like_family"/>
    <property type="match status" value="1"/>
</dbReference>
<protein>
    <recommendedName>
        <fullName evidence="5">Thioredoxin domain-containing protein</fullName>
    </recommendedName>
</protein>
<comment type="subcellular location">
    <subcellularLocation>
        <location evidence="1">Cell envelope</location>
    </subcellularLocation>
</comment>
<sequence>MMNNRLLTTIIAILIGFVFSCNQDSTVKISGTISNQVNDSIVISGPNVKKTIRLNENGEFLDTINISTNIYTLIHGRERTNMFLKPGYSLSISIDNKEFDESLTYSGEGSSNNNYLAAKMLNSSLNPTDYKTMYSMDEDNFIKHINETKTSELAFLNSFENNNTTLDNELKSIELKEIDYKYLVSIQRYPVYYKFYGKKDPKTSDNFMKPLEDLNFINNNDYQVSQSYKSLVLSHFLNQESIDNNINDHFKDLIESNANDIKKDVVFQGKYSLRASSDNNEVLYNALTALSNDSTQISELTDLYNKLSIIKEGMKSPEFINYENYKGGTTSLSDLKGKYVYIDVWATWCGPCIAEIPSLKKVEKLYHNKNIEFVSISIDVRDRPVYNYDKWRQMIEEKSLGGVQLFADNAWDSKFTKAFVINSIPRFLLIDPDGNIVSGDAPRPSDQKLIEMFDSLGI</sequence>
<dbReference type="GO" id="GO:0017004">
    <property type="term" value="P:cytochrome complex assembly"/>
    <property type="evidence" value="ECO:0007669"/>
    <property type="project" value="UniProtKB-KW"/>
</dbReference>
<dbReference type="PROSITE" id="PS51352">
    <property type="entry name" value="THIOREDOXIN_2"/>
    <property type="match status" value="1"/>
</dbReference>
<keyword evidence="2" id="KW-0201">Cytochrome c-type biogenesis</keyword>
<dbReference type="PROSITE" id="PS51257">
    <property type="entry name" value="PROKAR_LIPOPROTEIN"/>
    <property type="match status" value="1"/>
</dbReference>